<dbReference type="GO" id="GO:0003955">
    <property type="term" value="F:NAD(P)H dehydrogenase (quinone) activity"/>
    <property type="evidence" value="ECO:0007669"/>
    <property type="project" value="TreeGrafter"/>
</dbReference>
<evidence type="ECO:0000256" key="5">
    <source>
        <dbReference type="PIRSR" id="PIRSR000350-3"/>
    </source>
</evidence>
<dbReference type="PANTHER" id="PTHR43014:SF4">
    <property type="entry name" value="PYRIDINE NUCLEOTIDE-DISULFIDE OXIDOREDUCTASE RCLA-RELATED"/>
    <property type="match status" value="1"/>
</dbReference>
<keyword evidence="5" id="KW-0520">NAD</keyword>
<dbReference type="InterPro" id="IPR023753">
    <property type="entry name" value="FAD/NAD-binding_dom"/>
</dbReference>
<dbReference type="FunFam" id="3.30.390.30:FF:000001">
    <property type="entry name" value="Dihydrolipoyl dehydrogenase"/>
    <property type="match status" value="1"/>
</dbReference>
<dbReference type="Gene3D" id="3.30.390.30">
    <property type="match status" value="1"/>
</dbReference>
<dbReference type="SUPFAM" id="SSF55424">
    <property type="entry name" value="FAD/NAD-linked reductases, dimerisation (C-terminal) domain"/>
    <property type="match status" value="1"/>
</dbReference>
<evidence type="ECO:0000313" key="9">
    <source>
        <dbReference type="Proteomes" id="UP000440694"/>
    </source>
</evidence>
<dbReference type="PRINTS" id="PR00368">
    <property type="entry name" value="FADPNR"/>
</dbReference>
<keyword evidence="2" id="KW-0285">Flavoprotein</keyword>
<evidence type="ECO:0000256" key="3">
    <source>
        <dbReference type="ARBA" id="ARBA00022827"/>
    </source>
</evidence>
<dbReference type="InterPro" id="IPR004099">
    <property type="entry name" value="Pyr_nucl-diS_OxRdtase_dimer"/>
</dbReference>
<sequence>MPASKANAQPSAAGGDTDSEHIAADICVIGAGPGGLAVATGAAAFGRSVVLIERNNFGGDVLHSGCIPSRALAAVANRAHAMRSAGALGIAAREPEIDLRAVSAHVAGVIAGVAPNFAAERFTGLGVRVIHAAARFINKKTVVAGDYRIKARRFVIATGSAPLIPAIPGLDGVPYFTNETIFTNQERLHSLIVIGGGSAGLELAQTYSRLGSRVMVLVAGKALADEDPELAAFVLEQLGEEGISIHQDTTVDSVEGGLGRVRVNVSVGGEKHVVEGSHLLIAAGRRPSTSDLGLEVAGIRYDERGIKVDAGLKTSNRRVFAIGDAAGGPSYAQVADYHASIVLRRALFHYPARVDARLIARATFTDPELAYVGLSEAEAVKHAKKIGVLRWPYRENDRAQAERKTTGHVKVVTSRDGQILGAGIVGAEAGELIQLWSLAIAKGLNIKDMSSWVAPYPTLSEMNKKLGYSYYATKSASPTLRKVINFLARFG</sequence>
<evidence type="ECO:0000256" key="1">
    <source>
        <dbReference type="ARBA" id="ARBA00007532"/>
    </source>
</evidence>
<dbReference type="AlphaFoldDB" id="A0A6I3KLN9"/>
<keyword evidence="9" id="KW-1185">Reference proteome</keyword>
<keyword evidence="4" id="KW-0560">Oxidoreductase</keyword>
<evidence type="ECO:0000256" key="4">
    <source>
        <dbReference type="ARBA" id="ARBA00023002"/>
    </source>
</evidence>
<organism evidence="8 9">
    <name type="scientific">Hyphomicrobium album</name>
    <dbReference type="NCBI Taxonomy" id="2665159"/>
    <lineage>
        <taxon>Bacteria</taxon>
        <taxon>Pseudomonadati</taxon>
        <taxon>Pseudomonadota</taxon>
        <taxon>Alphaproteobacteria</taxon>
        <taxon>Hyphomicrobiales</taxon>
        <taxon>Hyphomicrobiaceae</taxon>
        <taxon>Hyphomicrobium</taxon>
    </lineage>
</organism>
<dbReference type="PIRSF" id="PIRSF000350">
    <property type="entry name" value="Mercury_reductase_MerA"/>
    <property type="match status" value="1"/>
</dbReference>
<accession>A0A6I3KLN9</accession>
<name>A0A6I3KLN9_9HYPH</name>
<dbReference type="Proteomes" id="UP000440694">
    <property type="component" value="Unassembled WGS sequence"/>
</dbReference>
<evidence type="ECO:0000259" key="7">
    <source>
        <dbReference type="Pfam" id="PF07992"/>
    </source>
</evidence>
<feature type="domain" description="Pyridine nucleotide-disulphide oxidoreductase dimerisation" evidence="6">
    <location>
        <begin position="359"/>
        <end position="464"/>
    </location>
</feature>
<dbReference type="InterPro" id="IPR016156">
    <property type="entry name" value="FAD/NAD-linked_Rdtase_dimer_sf"/>
</dbReference>
<dbReference type="Pfam" id="PF07992">
    <property type="entry name" value="Pyr_redox_2"/>
    <property type="match status" value="1"/>
</dbReference>
<dbReference type="PRINTS" id="PR00411">
    <property type="entry name" value="PNDRDTASEI"/>
</dbReference>
<gene>
    <name evidence="8" type="ORF">GIW81_10960</name>
</gene>
<dbReference type="InterPro" id="IPR036188">
    <property type="entry name" value="FAD/NAD-bd_sf"/>
</dbReference>
<dbReference type="EMBL" id="WMBQ01000001">
    <property type="protein sequence ID" value="MTD94850.1"/>
    <property type="molecule type" value="Genomic_DNA"/>
</dbReference>
<feature type="binding site" evidence="5">
    <location>
        <begin position="195"/>
        <end position="202"/>
    </location>
    <ligand>
        <name>NAD(+)</name>
        <dbReference type="ChEBI" id="CHEBI:57540"/>
    </ligand>
</feature>
<evidence type="ECO:0000256" key="2">
    <source>
        <dbReference type="ARBA" id="ARBA00022630"/>
    </source>
</evidence>
<feature type="domain" description="FAD/NAD(P)-binding" evidence="7">
    <location>
        <begin position="25"/>
        <end position="338"/>
    </location>
</feature>
<dbReference type="InterPro" id="IPR001100">
    <property type="entry name" value="Pyr_nuc-diS_OxRdtase"/>
</dbReference>
<dbReference type="PANTHER" id="PTHR43014">
    <property type="entry name" value="MERCURIC REDUCTASE"/>
    <property type="match status" value="1"/>
</dbReference>
<keyword evidence="3 5" id="KW-0274">FAD</keyword>
<dbReference type="SUPFAM" id="SSF51905">
    <property type="entry name" value="FAD/NAD(P)-binding domain"/>
    <property type="match status" value="1"/>
</dbReference>
<comment type="similarity">
    <text evidence="1">Belongs to the class-I pyridine nucleotide-disulfide oxidoreductase family.</text>
</comment>
<dbReference type="Gene3D" id="3.50.50.60">
    <property type="entry name" value="FAD/NAD(P)-binding domain"/>
    <property type="match status" value="2"/>
</dbReference>
<feature type="binding site" evidence="5">
    <location>
        <begin position="158"/>
        <end position="160"/>
    </location>
    <ligand>
        <name>FAD</name>
        <dbReference type="ChEBI" id="CHEBI:57692"/>
    </ligand>
</feature>
<comment type="caution">
    <text evidence="8">The sequence shown here is derived from an EMBL/GenBank/DDBJ whole genome shotgun (WGS) entry which is preliminary data.</text>
</comment>
<feature type="binding site" evidence="5">
    <location>
        <position position="284"/>
    </location>
    <ligand>
        <name>NAD(+)</name>
        <dbReference type="ChEBI" id="CHEBI:57540"/>
    </ligand>
</feature>
<dbReference type="RefSeq" id="WP_154739220.1">
    <property type="nucleotide sequence ID" value="NZ_WMBQ01000001.1"/>
</dbReference>
<reference evidence="8 9" key="1">
    <citation type="submission" date="2019-11" db="EMBL/GenBank/DDBJ databases">
        <title>Identification of a novel strain.</title>
        <authorList>
            <person name="Xu Q."/>
            <person name="Wang G."/>
        </authorList>
    </citation>
    <scope>NUCLEOTIDE SEQUENCE [LARGE SCALE GENOMIC DNA]</scope>
    <source>
        <strain evidence="9">xq</strain>
    </source>
</reference>
<comment type="cofactor">
    <cofactor evidence="5">
        <name>FAD</name>
        <dbReference type="ChEBI" id="CHEBI:57692"/>
    </cofactor>
    <text evidence="5">Binds 1 FAD per subunit.</text>
</comment>
<dbReference type="GO" id="GO:0050660">
    <property type="term" value="F:flavin adenine dinucleotide binding"/>
    <property type="evidence" value="ECO:0007669"/>
    <property type="project" value="TreeGrafter"/>
</dbReference>
<protein>
    <submittedName>
        <fullName evidence="8">Dihydrolipoamide dehydrogenase</fullName>
    </submittedName>
</protein>
<evidence type="ECO:0000259" key="6">
    <source>
        <dbReference type="Pfam" id="PF02852"/>
    </source>
</evidence>
<proteinExistence type="inferred from homology"/>
<dbReference type="Pfam" id="PF02852">
    <property type="entry name" value="Pyr_redox_dim"/>
    <property type="match status" value="1"/>
</dbReference>
<feature type="binding site" evidence="5">
    <location>
        <position position="324"/>
    </location>
    <ligand>
        <name>FAD</name>
        <dbReference type="ChEBI" id="CHEBI:57692"/>
    </ligand>
</feature>
<evidence type="ECO:0000313" key="8">
    <source>
        <dbReference type="EMBL" id="MTD94850.1"/>
    </source>
</evidence>
<keyword evidence="5" id="KW-0547">Nucleotide-binding</keyword>